<evidence type="ECO:0000313" key="1">
    <source>
        <dbReference type="EMBL" id="SFF32939.1"/>
    </source>
</evidence>
<dbReference type="RefSeq" id="WP_092942629.1">
    <property type="nucleotide sequence ID" value="NZ_FONX01000032.1"/>
</dbReference>
<protein>
    <submittedName>
        <fullName evidence="1">Uncharacterized protein</fullName>
    </submittedName>
</protein>
<dbReference type="EMBL" id="FONX01000032">
    <property type="protein sequence ID" value="SFF32939.1"/>
    <property type="molecule type" value="Genomic_DNA"/>
</dbReference>
<dbReference type="Proteomes" id="UP000199119">
    <property type="component" value="Unassembled WGS sequence"/>
</dbReference>
<proteinExistence type="predicted"/>
<dbReference type="AlphaFoldDB" id="A0A1I2HSS0"/>
<reference evidence="2" key="1">
    <citation type="submission" date="2016-10" db="EMBL/GenBank/DDBJ databases">
        <authorList>
            <person name="Varghese N."/>
            <person name="Submissions S."/>
        </authorList>
    </citation>
    <scope>NUCLEOTIDE SEQUENCE [LARGE SCALE GENOMIC DNA]</scope>
    <source>
        <strain evidence="2">DSM 27981</strain>
    </source>
</reference>
<organism evidence="1 2">
    <name type="scientific">Paracidovorax wautersii</name>
    <dbReference type="NCBI Taxonomy" id="1177982"/>
    <lineage>
        <taxon>Bacteria</taxon>
        <taxon>Pseudomonadati</taxon>
        <taxon>Pseudomonadota</taxon>
        <taxon>Betaproteobacteria</taxon>
        <taxon>Burkholderiales</taxon>
        <taxon>Comamonadaceae</taxon>
        <taxon>Paracidovorax</taxon>
    </lineage>
</organism>
<gene>
    <name evidence="1" type="ORF">SAMN04489711_1326</name>
</gene>
<accession>A0A1I2HSS0</accession>
<name>A0A1I2HSS0_9BURK</name>
<keyword evidence="2" id="KW-1185">Reference proteome</keyword>
<evidence type="ECO:0000313" key="2">
    <source>
        <dbReference type="Proteomes" id="UP000199119"/>
    </source>
</evidence>
<sequence>MSQFEFSPSGRLCVRKVSGGVIFVGVLHYPSGFRPEEGTGYPLVVAGDQVTALPYALGRLPDGQESGSLGDWASQSIWAEPASAGGEKIVLARHCAAFENGWSAVGVARSDPFAPGLDVADPFADGPHYWIDINEGRVCLIHPPVPQSRIKGSALVQLCAQPVWPGPTGELFTLPTLTSRTRSLMEVSTKLGDMVIDGTMDQEHADKIMREVPGLYGLGGSHGDQDYLAFRKAISPYKFQRARDPMSAAECARSEGFMRLAVAAWQQEALGSPAVCAALLASASKRAYTDLPAFLEAKAWPVVIQGVEMRTRWIMDEGGAILAAEQRGSGDWGPMGDATRQELQEVLAAAGVSTHAPAADTMVTKVPAVWAILQMEAGRQVAPPAAELGNSSALSP</sequence>